<dbReference type="EMBL" id="BA000001">
    <property type="protein sequence ID" value="BAA29644.1"/>
    <property type="molecule type" value="Genomic_DNA"/>
</dbReference>
<evidence type="ECO:0000256" key="1">
    <source>
        <dbReference type="SAM" id="Phobius"/>
    </source>
</evidence>
<keyword evidence="3" id="KW-1185">Reference proteome</keyword>
<dbReference type="AlphaFoldDB" id="O58290"/>
<feature type="transmembrane region" description="Helical" evidence="1">
    <location>
        <begin position="17"/>
        <end position="38"/>
    </location>
</feature>
<dbReference type="GO" id="GO:0097588">
    <property type="term" value="P:archaeal or bacterial-type flagellum-dependent cell motility"/>
    <property type="evidence" value="ECO:0007669"/>
    <property type="project" value="InterPro"/>
</dbReference>
<dbReference type="Pfam" id="PF01917">
    <property type="entry name" value="Flagellin_arch-type"/>
    <property type="match status" value="1"/>
</dbReference>
<dbReference type="Gene3D" id="2.60.40.10">
    <property type="entry name" value="Immunoglobulins"/>
    <property type="match status" value="1"/>
</dbReference>
<protein>
    <recommendedName>
        <fullName evidence="4">Flagellar protein G</fullName>
    </recommendedName>
</protein>
<gene>
    <name evidence="2" type="ordered locus">PH0555</name>
</gene>
<dbReference type="InterPro" id="IPR002774">
    <property type="entry name" value="Flagellin_arc-type"/>
</dbReference>
<dbReference type="GO" id="GO:0005198">
    <property type="term" value="F:structural molecule activity"/>
    <property type="evidence" value="ECO:0007669"/>
    <property type="project" value="InterPro"/>
</dbReference>
<name>O58290_PYRHO</name>
<dbReference type="PIR" id="G71169">
    <property type="entry name" value="G71169"/>
</dbReference>
<evidence type="ECO:0000313" key="3">
    <source>
        <dbReference type="Proteomes" id="UP000000752"/>
    </source>
</evidence>
<accession>O58290</accession>
<proteinExistence type="predicted"/>
<keyword evidence="1" id="KW-1133">Transmembrane helix</keyword>
<organism evidence="2 3">
    <name type="scientific">Pyrococcus horikoshii (strain ATCC 700860 / DSM 12428 / JCM 9974 / NBRC 100139 / OT-3)</name>
    <dbReference type="NCBI Taxonomy" id="70601"/>
    <lineage>
        <taxon>Archaea</taxon>
        <taxon>Methanobacteriati</taxon>
        <taxon>Methanobacteriota</taxon>
        <taxon>Thermococci</taxon>
        <taxon>Thermococcales</taxon>
        <taxon>Thermococcaceae</taxon>
        <taxon>Pyrococcus</taxon>
    </lineage>
</organism>
<keyword evidence="1" id="KW-0812">Transmembrane</keyword>
<sequence length="164" mass="17266">MPDGGELMTAGGPASELIMFIVAVIIAGSVAGALAYVTNDLANSMKDRGTMLADSLRVDFAIINDPSKIPVSGTGPYTYTFYVKNIGKDSIAFSSNSIQVFIDGNIIPPANLTFTDVNGNSISSLDPGEVGAIQVTLGNALDPGYHRIQVVLENGKERVLIFKI</sequence>
<dbReference type="PANTHER" id="PTHR42200:SF1">
    <property type="entry name" value="FLAGELLA-RELATED PROTEIN G-RELATED"/>
    <property type="match status" value="1"/>
</dbReference>
<dbReference type="InterPro" id="IPR013783">
    <property type="entry name" value="Ig-like_fold"/>
</dbReference>
<dbReference type="PANTHER" id="PTHR42200">
    <property type="entry name" value="ARCHAEAL FLAGELLA-RELATED PROTEIN F-RELATED"/>
    <property type="match status" value="1"/>
</dbReference>
<keyword evidence="1" id="KW-0472">Membrane</keyword>
<dbReference type="EnsemblBacteria" id="BAA29644">
    <property type="protein sequence ID" value="BAA29644"/>
    <property type="gene ID" value="BAA29644"/>
</dbReference>
<reference evidence="2 3" key="1">
    <citation type="journal article" date="1998" name="DNA Res.">
        <title>Complete sequence and gene organization of the genome of a hyper-thermophilic archaebacterium, Pyrococcus horikoshii OT3.</title>
        <authorList>
            <person name="Kawarabayasi Y."/>
            <person name="Sawada M."/>
            <person name="Horikawa H."/>
            <person name="Haikawa Y."/>
            <person name="Hino Y."/>
            <person name="Yamamoto S."/>
            <person name="Sekine M."/>
            <person name="Baba S."/>
            <person name="Kosugi H."/>
            <person name="Hosoyama A."/>
            <person name="Nagai Y."/>
            <person name="Sakai M."/>
            <person name="Ogura K."/>
            <person name="Otuka R."/>
            <person name="Nakazawa H."/>
            <person name="Takamiya M."/>
            <person name="Ohfuku Y."/>
            <person name="Funahashi T."/>
            <person name="Tanaka T."/>
            <person name="Kudoh Y."/>
            <person name="Yamazaki J."/>
            <person name="Kushida N."/>
            <person name="Oguchi A."/>
            <person name="Aoki K."/>
            <person name="Nakamura Y."/>
            <person name="Robb T.F."/>
            <person name="Horikoshi K."/>
            <person name="Masuchi Y."/>
            <person name="Shizuya H."/>
            <person name="Kikuchi H."/>
        </authorList>
    </citation>
    <scope>NUCLEOTIDE SEQUENCE [LARGE SCALE GENOMIC DNA]</scope>
    <source>
        <strain evidence="3">ATCC 700860 / DSM 12428 / JCM 9974 / NBRC 100139 / OT-3</strain>
    </source>
</reference>
<dbReference type="KEGG" id="pho:PH0555"/>
<evidence type="ECO:0008006" key="4">
    <source>
        <dbReference type="Google" id="ProtNLM"/>
    </source>
</evidence>
<dbReference type="STRING" id="70601.gene:9377492"/>
<dbReference type="Proteomes" id="UP000000752">
    <property type="component" value="Chromosome"/>
</dbReference>
<dbReference type="eggNOG" id="arCOG01822">
    <property type="taxonomic scope" value="Archaea"/>
</dbReference>
<evidence type="ECO:0000313" key="2">
    <source>
        <dbReference type="EMBL" id="BAA29644.1"/>
    </source>
</evidence>